<feature type="region of interest" description="Disordered" evidence="1">
    <location>
        <begin position="1"/>
        <end position="21"/>
    </location>
</feature>
<evidence type="ECO:0000256" key="1">
    <source>
        <dbReference type="SAM" id="MobiDB-lite"/>
    </source>
</evidence>
<gene>
    <name evidence="2" type="ORF">ACFY1D_10175</name>
</gene>
<protein>
    <submittedName>
        <fullName evidence="2">Uncharacterized protein</fullName>
    </submittedName>
</protein>
<dbReference type="Proteomes" id="UP001602058">
    <property type="component" value="Unassembled WGS sequence"/>
</dbReference>
<sequence>MAVTESVGRATEGAHAAHEGILRRQSAHESAARTCALLDVATRMLTQLLTPADGFACAGGANAVLGRLTDAVPADLPA</sequence>
<dbReference type="EMBL" id="JBIAWJ010000004">
    <property type="protein sequence ID" value="MFF4521797.1"/>
    <property type="molecule type" value="Genomic_DNA"/>
</dbReference>
<comment type="caution">
    <text evidence="2">The sequence shown here is derived from an EMBL/GenBank/DDBJ whole genome shotgun (WGS) entry which is preliminary data.</text>
</comment>
<name>A0ABW6UEG8_9ACTN</name>
<evidence type="ECO:0000313" key="3">
    <source>
        <dbReference type="Proteomes" id="UP001602058"/>
    </source>
</evidence>
<accession>A0ABW6UEG8</accession>
<proteinExistence type="predicted"/>
<reference evidence="2 3" key="1">
    <citation type="submission" date="2024-10" db="EMBL/GenBank/DDBJ databases">
        <title>The Natural Products Discovery Center: Release of the First 8490 Sequenced Strains for Exploring Actinobacteria Biosynthetic Diversity.</title>
        <authorList>
            <person name="Kalkreuter E."/>
            <person name="Kautsar S.A."/>
            <person name="Yang D."/>
            <person name="Bader C.D."/>
            <person name="Teijaro C.N."/>
            <person name="Fluegel L."/>
            <person name="Davis C.M."/>
            <person name="Simpson J.R."/>
            <person name="Lauterbach L."/>
            <person name="Steele A.D."/>
            <person name="Gui C."/>
            <person name="Meng S."/>
            <person name="Li G."/>
            <person name="Viehrig K."/>
            <person name="Ye F."/>
            <person name="Su P."/>
            <person name="Kiefer A.F."/>
            <person name="Nichols A."/>
            <person name="Cepeda A.J."/>
            <person name="Yan W."/>
            <person name="Fan B."/>
            <person name="Jiang Y."/>
            <person name="Adhikari A."/>
            <person name="Zheng C.-J."/>
            <person name="Schuster L."/>
            <person name="Cowan T.M."/>
            <person name="Smanski M.J."/>
            <person name="Chevrette M.G."/>
            <person name="De Carvalho L.P.S."/>
            <person name="Shen B."/>
        </authorList>
    </citation>
    <scope>NUCLEOTIDE SEQUENCE [LARGE SCALE GENOMIC DNA]</scope>
    <source>
        <strain evidence="2 3">NPDC001390</strain>
    </source>
</reference>
<dbReference type="RefSeq" id="WP_387885332.1">
    <property type="nucleotide sequence ID" value="NZ_JBIAWJ010000004.1"/>
</dbReference>
<organism evidence="2 3">
    <name type="scientific">Streptomyces bluensis</name>
    <dbReference type="NCBI Taxonomy" id="33897"/>
    <lineage>
        <taxon>Bacteria</taxon>
        <taxon>Bacillati</taxon>
        <taxon>Actinomycetota</taxon>
        <taxon>Actinomycetes</taxon>
        <taxon>Kitasatosporales</taxon>
        <taxon>Streptomycetaceae</taxon>
        <taxon>Streptomyces</taxon>
    </lineage>
</organism>
<keyword evidence="3" id="KW-1185">Reference proteome</keyword>
<evidence type="ECO:0000313" key="2">
    <source>
        <dbReference type="EMBL" id="MFF4521797.1"/>
    </source>
</evidence>